<dbReference type="GO" id="GO:0006508">
    <property type="term" value="P:proteolysis"/>
    <property type="evidence" value="ECO:0007669"/>
    <property type="project" value="UniProtKB-KW"/>
</dbReference>
<keyword evidence="2 9" id="KW-1003">Cell membrane</keyword>
<dbReference type="PANTHER" id="PTHR33695:SF1">
    <property type="entry name" value="LIPOPROTEIN SIGNAL PEPTIDASE"/>
    <property type="match status" value="1"/>
</dbReference>
<protein>
    <recommendedName>
        <fullName evidence="9">Lipoprotein signal peptidase</fullName>
        <ecNumber evidence="9">3.4.23.36</ecNumber>
    </recommendedName>
    <alternativeName>
        <fullName evidence="9">Prolipoprotein signal peptidase</fullName>
    </alternativeName>
    <alternativeName>
        <fullName evidence="9">Signal peptidase II</fullName>
        <shortName evidence="9">SPase II</shortName>
    </alternativeName>
</protein>
<dbReference type="RefSeq" id="WP_133282902.1">
    <property type="nucleotide sequence ID" value="NZ_SMSI01000001.1"/>
</dbReference>
<gene>
    <name evidence="9" type="primary">lspA</name>
    <name evidence="12" type="ORF">E2A64_02765</name>
</gene>
<dbReference type="AlphaFoldDB" id="A0A4R5PM85"/>
<dbReference type="GO" id="GO:0005886">
    <property type="term" value="C:plasma membrane"/>
    <property type="evidence" value="ECO:0007669"/>
    <property type="project" value="UniProtKB-SubCell"/>
</dbReference>
<dbReference type="OrthoDB" id="9810259at2"/>
<evidence type="ECO:0000256" key="9">
    <source>
        <dbReference type="HAMAP-Rule" id="MF_00161"/>
    </source>
</evidence>
<sequence>MSGLTVARWPGFVVAVAGAIGLDQLIKYLVETGLPMHQRVDLVPYVSLFRTYNDGIAFSMLAGMADTGLALIAAAVTIFVLVLRARTDAARHFAHWGYCLIIGGAVGNLIDRVWHGYVIDYILFHTESWSFAVFNLADAFISVGAAFIVLDECLEWRATRRRDITDRK</sequence>
<comment type="similarity">
    <text evidence="1 9 11">Belongs to the peptidase A8 family.</text>
</comment>
<evidence type="ECO:0000256" key="8">
    <source>
        <dbReference type="ARBA" id="ARBA00023136"/>
    </source>
</evidence>
<dbReference type="PROSITE" id="PS00855">
    <property type="entry name" value="SPASE_II"/>
    <property type="match status" value="1"/>
</dbReference>
<dbReference type="GO" id="GO:0004190">
    <property type="term" value="F:aspartic-type endopeptidase activity"/>
    <property type="evidence" value="ECO:0007669"/>
    <property type="project" value="UniProtKB-UniRule"/>
</dbReference>
<keyword evidence="5 9" id="KW-0064">Aspartyl protease</keyword>
<evidence type="ECO:0000313" key="12">
    <source>
        <dbReference type="EMBL" id="TDH38066.1"/>
    </source>
</evidence>
<feature type="transmembrane region" description="Helical" evidence="9">
    <location>
        <begin position="56"/>
        <end position="81"/>
    </location>
</feature>
<comment type="caution">
    <text evidence="12">The sequence shown here is derived from an EMBL/GenBank/DDBJ whole genome shotgun (WGS) entry which is preliminary data.</text>
</comment>
<evidence type="ECO:0000256" key="1">
    <source>
        <dbReference type="ARBA" id="ARBA00006139"/>
    </source>
</evidence>
<comment type="catalytic activity">
    <reaction evidence="9 10">
        <text>Release of signal peptides from bacterial membrane prolipoproteins. Hydrolyzes -Xaa-Yaa-Zaa-|-(S,diacylglyceryl)Cys-, in which Xaa is hydrophobic (preferably Leu), and Yaa (Ala or Ser) and Zaa (Gly or Ala) have small, neutral side chains.</text>
        <dbReference type="EC" id="3.4.23.36"/>
    </reaction>
</comment>
<keyword evidence="6 9" id="KW-0378">Hydrolase</keyword>
<feature type="transmembrane region" description="Helical" evidence="9">
    <location>
        <begin position="12"/>
        <end position="30"/>
    </location>
</feature>
<feature type="active site" evidence="9">
    <location>
        <position position="120"/>
    </location>
</feature>
<comment type="subcellular location">
    <subcellularLocation>
        <location evidence="9">Cell membrane</location>
        <topology evidence="9">Multi-pass membrane protein</topology>
    </subcellularLocation>
</comment>
<keyword evidence="4 9" id="KW-0812">Transmembrane</keyword>
<evidence type="ECO:0000256" key="6">
    <source>
        <dbReference type="ARBA" id="ARBA00022801"/>
    </source>
</evidence>
<evidence type="ECO:0000256" key="2">
    <source>
        <dbReference type="ARBA" id="ARBA00022475"/>
    </source>
</evidence>
<dbReference type="UniPathway" id="UPA00665"/>
<accession>A0A4R5PM85</accession>
<dbReference type="HAMAP" id="MF_00161">
    <property type="entry name" value="LspA"/>
    <property type="match status" value="1"/>
</dbReference>
<evidence type="ECO:0000256" key="10">
    <source>
        <dbReference type="RuleBase" id="RU000594"/>
    </source>
</evidence>
<keyword evidence="8 9" id="KW-0472">Membrane</keyword>
<reference evidence="12 13" key="1">
    <citation type="journal article" date="2013" name="Int. J. Syst. Evol. Microbiol.">
        <title>Hoeflea suaedae sp. nov., an endophytic bacterium isolated from the root of the halophyte Suaeda maritima.</title>
        <authorList>
            <person name="Chung E.J."/>
            <person name="Park J.A."/>
            <person name="Pramanik P."/>
            <person name="Bibi F."/>
            <person name="Jeon C.O."/>
            <person name="Chung Y.R."/>
        </authorList>
    </citation>
    <scope>NUCLEOTIDE SEQUENCE [LARGE SCALE GENOMIC DNA]</scope>
    <source>
        <strain evidence="12 13">YC6898</strain>
    </source>
</reference>
<keyword evidence="3 9" id="KW-0645">Protease</keyword>
<evidence type="ECO:0000256" key="5">
    <source>
        <dbReference type="ARBA" id="ARBA00022750"/>
    </source>
</evidence>
<evidence type="ECO:0000256" key="3">
    <source>
        <dbReference type="ARBA" id="ARBA00022670"/>
    </source>
</evidence>
<proteinExistence type="inferred from homology"/>
<evidence type="ECO:0000313" key="13">
    <source>
        <dbReference type="Proteomes" id="UP000295131"/>
    </source>
</evidence>
<dbReference type="PRINTS" id="PR00781">
    <property type="entry name" value="LIPOSIGPTASE"/>
</dbReference>
<feature type="transmembrane region" description="Helical" evidence="9">
    <location>
        <begin position="130"/>
        <end position="150"/>
    </location>
</feature>
<dbReference type="Proteomes" id="UP000295131">
    <property type="component" value="Unassembled WGS sequence"/>
</dbReference>
<dbReference type="InterPro" id="IPR001872">
    <property type="entry name" value="Peptidase_A8"/>
</dbReference>
<keyword evidence="7 9" id="KW-1133">Transmembrane helix</keyword>
<dbReference type="Pfam" id="PF01252">
    <property type="entry name" value="Peptidase_A8"/>
    <property type="match status" value="1"/>
</dbReference>
<organism evidence="12 13">
    <name type="scientific">Pseudohoeflea suaedae</name>
    <dbReference type="NCBI Taxonomy" id="877384"/>
    <lineage>
        <taxon>Bacteria</taxon>
        <taxon>Pseudomonadati</taxon>
        <taxon>Pseudomonadota</taxon>
        <taxon>Alphaproteobacteria</taxon>
        <taxon>Hyphomicrobiales</taxon>
        <taxon>Rhizobiaceae</taxon>
        <taxon>Pseudohoeflea</taxon>
    </lineage>
</organism>
<feature type="transmembrane region" description="Helical" evidence="9">
    <location>
        <begin position="93"/>
        <end position="110"/>
    </location>
</feature>
<evidence type="ECO:0000256" key="11">
    <source>
        <dbReference type="RuleBase" id="RU004181"/>
    </source>
</evidence>
<evidence type="ECO:0000256" key="7">
    <source>
        <dbReference type="ARBA" id="ARBA00022989"/>
    </source>
</evidence>
<comment type="pathway">
    <text evidence="9">Protein modification; lipoprotein biosynthesis (signal peptide cleavage).</text>
</comment>
<comment type="function">
    <text evidence="9 10">This protein specifically catalyzes the removal of signal peptides from prolipoproteins.</text>
</comment>
<name>A0A4R5PM85_9HYPH</name>
<dbReference type="NCBIfam" id="TIGR00077">
    <property type="entry name" value="lspA"/>
    <property type="match status" value="1"/>
</dbReference>
<feature type="active site" evidence="9">
    <location>
        <position position="138"/>
    </location>
</feature>
<evidence type="ECO:0000256" key="4">
    <source>
        <dbReference type="ARBA" id="ARBA00022692"/>
    </source>
</evidence>
<dbReference type="PANTHER" id="PTHR33695">
    <property type="entry name" value="LIPOPROTEIN SIGNAL PEPTIDASE"/>
    <property type="match status" value="1"/>
</dbReference>
<keyword evidence="13" id="KW-1185">Reference proteome</keyword>
<dbReference type="EMBL" id="SMSI01000001">
    <property type="protein sequence ID" value="TDH38066.1"/>
    <property type="molecule type" value="Genomic_DNA"/>
</dbReference>
<dbReference type="EC" id="3.4.23.36" evidence="9"/>